<gene>
    <name evidence="1" type="ORF">QF118_02190</name>
</gene>
<proteinExistence type="predicted"/>
<dbReference type="EMBL" id="CP124616">
    <property type="protein sequence ID" value="WGW04373.1"/>
    <property type="molecule type" value="Genomic_DNA"/>
</dbReference>
<evidence type="ECO:0000313" key="2">
    <source>
        <dbReference type="Proteomes" id="UP001241605"/>
    </source>
</evidence>
<protein>
    <submittedName>
        <fullName evidence="1">Translocase</fullName>
    </submittedName>
</protein>
<keyword evidence="2" id="KW-1185">Reference proteome</keyword>
<dbReference type="RefSeq" id="WP_282301005.1">
    <property type="nucleotide sequence ID" value="NZ_CP124616.1"/>
</dbReference>
<accession>A0ABY8QK40</accession>
<name>A0ABY8QK40_9RHOB</name>
<sequence>MARLKSYLLGGGTLVCALGIGYVMQFGLALPGQGQASQSAPIELSDITLTSSGLGAPIPPLATAPDIDGVTEPVVLAAAQIDAAPMPQPADSAPTGLACESVMEAETTAGAMVEISVDSPCHAGERVTIHHQGMMFTDVMTPDGTLQVTVPALAETATFIAAFTNGEGATATAEVSSLPFYDRVAVQWKGPAGLQLHAREFAAEYFTQGHVWAAEAGDLARAATGEGGFLVRLGQDDAPQGLMVEVYSFPTGTAKQAGDVLMSIEAEVTEANCNTQIEAQTLQLHNGSPLRVGDLTLEMPECDSLGDFLVLKNVVEDLKVAAR</sequence>
<reference evidence="1 2" key="1">
    <citation type="submission" date="2023-05" db="EMBL/GenBank/DDBJ databases">
        <title>YMD87, complete Genome.</title>
        <authorList>
            <person name="Zhang J."/>
            <person name="Xu X."/>
        </authorList>
    </citation>
    <scope>NUCLEOTIDE SEQUENCE [LARGE SCALE GENOMIC DNA]</scope>
    <source>
        <strain evidence="1 2">YMD87</strain>
    </source>
</reference>
<dbReference type="Proteomes" id="UP001241605">
    <property type="component" value="Chromosome"/>
</dbReference>
<evidence type="ECO:0000313" key="1">
    <source>
        <dbReference type="EMBL" id="WGW04373.1"/>
    </source>
</evidence>
<organism evidence="1 2">
    <name type="scientific">Tropicibacter oceani</name>
    <dbReference type="NCBI Taxonomy" id="3058420"/>
    <lineage>
        <taxon>Bacteria</taxon>
        <taxon>Pseudomonadati</taxon>
        <taxon>Pseudomonadota</taxon>
        <taxon>Alphaproteobacteria</taxon>
        <taxon>Rhodobacterales</taxon>
        <taxon>Roseobacteraceae</taxon>
        <taxon>Tropicibacter</taxon>
    </lineage>
</organism>